<keyword evidence="2" id="KW-0812">Transmembrane</keyword>
<protein>
    <submittedName>
        <fullName evidence="3">Uncharacterized protein</fullName>
    </submittedName>
</protein>
<feature type="transmembrane region" description="Helical" evidence="2">
    <location>
        <begin position="239"/>
        <end position="257"/>
    </location>
</feature>
<evidence type="ECO:0000256" key="2">
    <source>
        <dbReference type="SAM" id="Phobius"/>
    </source>
</evidence>
<keyword evidence="4" id="KW-1185">Reference proteome</keyword>
<organism evidence="3 4">
    <name type="scientific">Orbilia blumenaviensis</name>
    <dbReference type="NCBI Taxonomy" id="1796055"/>
    <lineage>
        <taxon>Eukaryota</taxon>
        <taxon>Fungi</taxon>
        <taxon>Dikarya</taxon>
        <taxon>Ascomycota</taxon>
        <taxon>Pezizomycotina</taxon>
        <taxon>Orbiliomycetes</taxon>
        <taxon>Orbiliales</taxon>
        <taxon>Orbiliaceae</taxon>
        <taxon>Orbilia</taxon>
    </lineage>
</organism>
<feature type="region of interest" description="Disordered" evidence="1">
    <location>
        <begin position="1"/>
        <end position="123"/>
    </location>
</feature>
<feature type="transmembrane region" description="Helical" evidence="2">
    <location>
        <begin position="301"/>
        <end position="326"/>
    </location>
</feature>
<evidence type="ECO:0000313" key="4">
    <source>
        <dbReference type="Proteomes" id="UP001373714"/>
    </source>
</evidence>
<proteinExistence type="predicted"/>
<feature type="compositionally biased region" description="Low complexity" evidence="1">
    <location>
        <begin position="38"/>
        <end position="49"/>
    </location>
</feature>
<feature type="compositionally biased region" description="Low complexity" evidence="1">
    <location>
        <begin position="170"/>
        <end position="183"/>
    </location>
</feature>
<name>A0AAV9VJI4_9PEZI</name>
<keyword evidence="2" id="KW-1133">Transmembrane helix</keyword>
<dbReference type="Proteomes" id="UP001373714">
    <property type="component" value="Unassembled WGS sequence"/>
</dbReference>
<evidence type="ECO:0000313" key="3">
    <source>
        <dbReference type="EMBL" id="KAK6361349.1"/>
    </source>
</evidence>
<evidence type="ECO:0000256" key="1">
    <source>
        <dbReference type="SAM" id="MobiDB-lite"/>
    </source>
</evidence>
<reference evidence="3 4" key="1">
    <citation type="submission" date="2019-10" db="EMBL/GenBank/DDBJ databases">
        <authorList>
            <person name="Palmer J.M."/>
        </authorList>
    </citation>
    <scope>NUCLEOTIDE SEQUENCE [LARGE SCALE GENOMIC DNA]</scope>
    <source>
        <strain evidence="3 4">TWF730</strain>
    </source>
</reference>
<feature type="compositionally biased region" description="Basic and acidic residues" evidence="1">
    <location>
        <begin position="80"/>
        <end position="89"/>
    </location>
</feature>
<feature type="transmembrane region" description="Helical" evidence="2">
    <location>
        <begin position="199"/>
        <end position="219"/>
    </location>
</feature>
<sequence length="373" mass="40847">MSHPTHSYAPLDSTPPYHTDATVTESHYSPSTPPPLYSSPRLSSNSPPRGAGGYRPETMEYTKQATSDTSSSSAALLSHSGHEAEKDSTSRGQFNDYDVDTSYPSAGSEGRSRSLSPGKKSSHYRGKRWLSFFRTMSALFNIILSVVSFAMMAVVIWGIYAKNKDKWQQPTSNPTDPNNTPSDRSYAFPQNVEPLPNNLIFGASLFAFLFNMIAVFAPLWRSNKKFHKKRFAKSEIFEIIGNVAVVGAGAAGVYFAINTKSDLTRSLWGFTCSVTVYPTKYPQTKLFPDIKYVNACGNYSAAVYTLLGVVGLSAISLGTFLINFCLEKKKGEYRRDDSAFCVGVCDCCNACAGPLVDCLICFKGCLACFQLCS</sequence>
<keyword evidence="2" id="KW-0472">Membrane</keyword>
<feature type="region of interest" description="Disordered" evidence="1">
    <location>
        <begin position="166"/>
        <end position="186"/>
    </location>
</feature>
<dbReference type="EMBL" id="JAVHNS010000002">
    <property type="protein sequence ID" value="KAK6361349.1"/>
    <property type="molecule type" value="Genomic_DNA"/>
</dbReference>
<comment type="caution">
    <text evidence="3">The sequence shown here is derived from an EMBL/GenBank/DDBJ whole genome shotgun (WGS) entry which is preliminary data.</text>
</comment>
<dbReference type="AlphaFoldDB" id="A0AAV9VJI4"/>
<gene>
    <name evidence="3" type="ORF">TWF730_005083</name>
</gene>
<feature type="transmembrane region" description="Helical" evidence="2">
    <location>
        <begin position="138"/>
        <end position="160"/>
    </location>
</feature>
<feature type="compositionally biased region" description="Low complexity" evidence="1">
    <location>
        <begin position="65"/>
        <end position="79"/>
    </location>
</feature>
<accession>A0AAV9VJI4</accession>